<feature type="compositionally biased region" description="Low complexity" evidence="1">
    <location>
        <begin position="67"/>
        <end position="79"/>
    </location>
</feature>
<protein>
    <submittedName>
        <fullName evidence="3">Uncharacterized protein</fullName>
    </submittedName>
</protein>
<feature type="compositionally biased region" description="Basic and acidic residues" evidence="1">
    <location>
        <begin position="1"/>
        <end position="16"/>
    </location>
</feature>
<evidence type="ECO:0000313" key="3">
    <source>
        <dbReference type="EMBL" id="SFP67876.1"/>
    </source>
</evidence>
<keyword evidence="2" id="KW-0472">Membrane</keyword>
<sequence>MSKSFEERMKELEDGYRNMPDSKGPDEIIQGVEKRSKKRTSRRRMYTFGGTLAAAGIAAMLVMSQQGTAPGPGHTGTAPGDEEQESPDAGMQEAPAEPEDETPPALTEERAVEVMTSYRESFETLVNDTDSQRVASYESLDGVRQHFEKVMSEELAQSMTDSYFRMQNGSVYVVAMDAPTWLQEDQSFTLEQEAEDHVRIVQERSNEMLGHVEMVYHAVYNGDRWILDDIVSTQLDEGNTAGENAGSGEEAAASAAQSVVDYLISQDWTRLSELVHPQEGVLFSPYVYVREDEAQVFQAEEIESFFQNEQQHVWGTQDGSGRPIEMTPSAYYEEYIYDPGLSDPDEMNVGEIAQRGSMQNNIQDVFPDATVVEFYVEGSGESAQMNWSALNVVMKQDESGAWKVVALVNDEWTI</sequence>
<gene>
    <name evidence="3" type="ORF">SAMN05518683_108117</name>
</gene>
<feature type="region of interest" description="Disordered" evidence="1">
    <location>
        <begin position="1"/>
        <end position="45"/>
    </location>
</feature>
<proteinExistence type="predicted"/>
<accession>A0A1I5SC29</accession>
<organism evidence="3 4">
    <name type="scientific">Salibacterium halotolerans</name>
    <dbReference type="NCBI Taxonomy" id="1884432"/>
    <lineage>
        <taxon>Bacteria</taxon>
        <taxon>Bacillati</taxon>
        <taxon>Bacillota</taxon>
        <taxon>Bacilli</taxon>
        <taxon>Bacillales</taxon>
        <taxon>Bacillaceae</taxon>
    </lineage>
</organism>
<name>A0A1I5SC29_9BACI</name>
<dbReference type="AlphaFoldDB" id="A0A1I5SC29"/>
<dbReference type="EMBL" id="FOXD01000008">
    <property type="protein sequence ID" value="SFP67876.1"/>
    <property type="molecule type" value="Genomic_DNA"/>
</dbReference>
<evidence type="ECO:0000256" key="2">
    <source>
        <dbReference type="SAM" id="Phobius"/>
    </source>
</evidence>
<dbReference type="RefSeq" id="WP_093336851.1">
    <property type="nucleotide sequence ID" value="NZ_FOXD01000008.1"/>
</dbReference>
<evidence type="ECO:0000256" key="1">
    <source>
        <dbReference type="SAM" id="MobiDB-lite"/>
    </source>
</evidence>
<reference evidence="4" key="1">
    <citation type="submission" date="2016-10" db="EMBL/GenBank/DDBJ databases">
        <authorList>
            <person name="Varghese N."/>
            <person name="Submissions S."/>
        </authorList>
    </citation>
    <scope>NUCLEOTIDE SEQUENCE [LARGE SCALE GENOMIC DNA]</scope>
    <source>
        <strain evidence="4">S7</strain>
    </source>
</reference>
<dbReference type="STRING" id="1884432.SAMN05518683_108117"/>
<dbReference type="OrthoDB" id="1267107at2"/>
<dbReference type="Proteomes" id="UP000198892">
    <property type="component" value="Unassembled WGS sequence"/>
</dbReference>
<keyword evidence="2" id="KW-1133">Transmembrane helix</keyword>
<feature type="transmembrane region" description="Helical" evidence="2">
    <location>
        <begin position="45"/>
        <end position="63"/>
    </location>
</feature>
<keyword evidence="4" id="KW-1185">Reference proteome</keyword>
<feature type="compositionally biased region" description="Basic residues" evidence="1">
    <location>
        <begin position="35"/>
        <end position="45"/>
    </location>
</feature>
<feature type="region of interest" description="Disordered" evidence="1">
    <location>
        <begin position="66"/>
        <end position="105"/>
    </location>
</feature>
<evidence type="ECO:0000313" key="4">
    <source>
        <dbReference type="Proteomes" id="UP000198892"/>
    </source>
</evidence>
<keyword evidence="2" id="KW-0812">Transmembrane</keyword>